<comment type="caution">
    <text evidence="3">The sequence shown here is derived from an EMBL/GenBank/DDBJ whole genome shotgun (WGS) entry which is preliminary data.</text>
</comment>
<dbReference type="AlphaFoldDB" id="A0A8B5XVI6"/>
<comment type="similarity">
    <text evidence="1">Belongs to the pseudomonas-type ThrB family.</text>
</comment>
<evidence type="ECO:0000313" key="4">
    <source>
        <dbReference type="Proteomes" id="UP000317770"/>
    </source>
</evidence>
<accession>A0A8B5XVI6</accession>
<evidence type="ECO:0000313" key="3">
    <source>
        <dbReference type="EMBL" id="TVX78657.1"/>
    </source>
</evidence>
<keyword evidence="3" id="KW-0808">Transferase</keyword>
<dbReference type="GO" id="GO:0004413">
    <property type="term" value="F:homoserine kinase activity"/>
    <property type="evidence" value="ECO:0007669"/>
    <property type="project" value="TreeGrafter"/>
</dbReference>
<dbReference type="InterPro" id="IPR050249">
    <property type="entry name" value="Pseudomonas-type_ThrB"/>
</dbReference>
<organism evidence="3 4">
    <name type="scientific">Peribacillus simplex</name>
    <dbReference type="NCBI Taxonomy" id="1478"/>
    <lineage>
        <taxon>Bacteria</taxon>
        <taxon>Bacillati</taxon>
        <taxon>Bacillota</taxon>
        <taxon>Bacilli</taxon>
        <taxon>Bacillales</taxon>
        <taxon>Bacillaceae</taxon>
        <taxon>Peribacillus</taxon>
    </lineage>
</organism>
<dbReference type="EMBL" id="VNKI01000009">
    <property type="protein sequence ID" value="TVX78657.1"/>
    <property type="molecule type" value="Genomic_DNA"/>
</dbReference>
<dbReference type="SUPFAM" id="SSF56112">
    <property type="entry name" value="Protein kinase-like (PK-like)"/>
    <property type="match status" value="1"/>
</dbReference>
<dbReference type="GO" id="GO:0009088">
    <property type="term" value="P:threonine biosynthetic process"/>
    <property type="evidence" value="ECO:0007669"/>
    <property type="project" value="TreeGrafter"/>
</dbReference>
<protein>
    <submittedName>
        <fullName evidence="3">Phosphotransferase</fullName>
    </submittedName>
</protein>
<evidence type="ECO:0000259" key="2">
    <source>
        <dbReference type="Pfam" id="PF01636"/>
    </source>
</evidence>
<dbReference type="InterPro" id="IPR002575">
    <property type="entry name" value="Aminoglycoside_PTrfase"/>
</dbReference>
<feature type="domain" description="Aminoglycoside phosphotransferase" evidence="2">
    <location>
        <begin position="37"/>
        <end position="249"/>
    </location>
</feature>
<sequence length="339" mass="39895">MGVKIMEAAVERIFSNELVKLAGHFFQVNAGNPVKLGDAENYVFEVYRDGTPYILRMTHQSHRTKDQVLAELKWVEHLQNNGSEIPKVITSIENNLVEIVKGLDGTEFYCCLFEKAPGVRMKVTDENFDGPLFFEWGRTIGQMHKQTKSYKPETKYKRLDWYEEELLNVQLYASDVPEQLMHQQELIMKKLNALQVHQDNFGLIHSDIHNGNFHFHEGKIHVFDFDDCSYHWFASDLAIPLYYLMWSLEREGIKGLDEYAAKFMREFIKGYETENILVPVEYEKIPLFLKLRDLTLYNFFHKKYDLKNADSTLYKTVQKIEQRIMEGRPIVHFDPNVVH</sequence>
<evidence type="ECO:0000256" key="1">
    <source>
        <dbReference type="ARBA" id="ARBA00038240"/>
    </source>
</evidence>
<reference evidence="3 4" key="1">
    <citation type="submission" date="2019-07" db="EMBL/GenBank/DDBJ databases">
        <title>Genome assembly of Bacillus simplex strain GGC-P6A.</title>
        <authorList>
            <person name="Jennings M.E."/>
            <person name="Barton H.A."/>
        </authorList>
    </citation>
    <scope>NUCLEOTIDE SEQUENCE [LARGE SCALE GENOMIC DNA]</scope>
    <source>
        <strain evidence="3 4">GGC-P6A</strain>
    </source>
</reference>
<proteinExistence type="inferred from homology"/>
<dbReference type="PANTHER" id="PTHR21064">
    <property type="entry name" value="AMINOGLYCOSIDE PHOSPHOTRANSFERASE DOMAIN-CONTAINING PROTEIN-RELATED"/>
    <property type="match status" value="1"/>
</dbReference>
<dbReference type="PANTHER" id="PTHR21064:SF6">
    <property type="entry name" value="AMINOGLYCOSIDE PHOSPHOTRANSFERASE DOMAIN-CONTAINING PROTEIN"/>
    <property type="match status" value="1"/>
</dbReference>
<name>A0A8B5XVI6_9BACI</name>
<gene>
    <name evidence="3" type="ORF">FQP34_19175</name>
</gene>
<dbReference type="Gene3D" id="3.90.1200.10">
    <property type="match status" value="1"/>
</dbReference>
<dbReference type="Pfam" id="PF01636">
    <property type="entry name" value="APH"/>
    <property type="match status" value="1"/>
</dbReference>
<dbReference type="InterPro" id="IPR011009">
    <property type="entry name" value="Kinase-like_dom_sf"/>
</dbReference>
<dbReference type="Proteomes" id="UP000317770">
    <property type="component" value="Unassembled WGS sequence"/>
</dbReference>